<keyword evidence="3" id="KW-0238">DNA-binding</keyword>
<dbReference type="PANTHER" id="PTHR30537:SF74">
    <property type="entry name" value="HTH-TYPE TRANSCRIPTIONAL REGULATOR TRPI"/>
    <property type="match status" value="1"/>
</dbReference>
<evidence type="ECO:0000259" key="5">
    <source>
        <dbReference type="PROSITE" id="PS50931"/>
    </source>
</evidence>
<keyword evidence="4" id="KW-0804">Transcription</keyword>
<gene>
    <name evidence="6" type="ORF">Q4535_02555</name>
</gene>
<comment type="similarity">
    <text evidence="1">Belongs to the LysR transcriptional regulatory family.</text>
</comment>
<evidence type="ECO:0000256" key="1">
    <source>
        <dbReference type="ARBA" id="ARBA00009437"/>
    </source>
</evidence>
<dbReference type="InterPro" id="IPR058163">
    <property type="entry name" value="LysR-type_TF_proteobact-type"/>
</dbReference>
<dbReference type="EMBL" id="JAUORK010000002">
    <property type="protein sequence ID" value="MDO6670992.1"/>
    <property type="molecule type" value="Genomic_DNA"/>
</dbReference>
<dbReference type="SUPFAM" id="SSF53850">
    <property type="entry name" value="Periplasmic binding protein-like II"/>
    <property type="match status" value="1"/>
</dbReference>
<proteinExistence type="inferred from homology"/>
<dbReference type="PROSITE" id="PS50931">
    <property type="entry name" value="HTH_LYSR"/>
    <property type="match status" value="1"/>
</dbReference>
<evidence type="ECO:0000256" key="4">
    <source>
        <dbReference type="ARBA" id="ARBA00023163"/>
    </source>
</evidence>
<dbReference type="PANTHER" id="PTHR30537">
    <property type="entry name" value="HTH-TYPE TRANSCRIPTIONAL REGULATOR"/>
    <property type="match status" value="1"/>
</dbReference>
<dbReference type="Gene3D" id="1.10.10.10">
    <property type="entry name" value="Winged helix-like DNA-binding domain superfamily/Winged helix DNA-binding domain"/>
    <property type="match status" value="1"/>
</dbReference>
<organism evidence="6 7">
    <name type="scientific">Cobetia amphilecti</name>
    <dbReference type="NCBI Taxonomy" id="1055104"/>
    <lineage>
        <taxon>Bacteria</taxon>
        <taxon>Pseudomonadati</taxon>
        <taxon>Pseudomonadota</taxon>
        <taxon>Gammaproteobacteria</taxon>
        <taxon>Oceanospirillales</taxon>
        <taxon>Halomonadaceae</taxon>
        <taxon>Cobetia</taxon>
    </lineage>
</organism>
<dbReference type="InterPro" id="IPR036388">
    <property type="entry name" value="WH-like_DNA-bd_sf"/>
</dbReference>
<dbReference type="Proteomes" id="UP001170481">
    <property type="component" value="Unassembled WGS sequence"/>
</dbReference>
<dbReference type="Gene3D" id="3.40.190.10">
    <property type="entry name" value="Periplasmic binding protein-like II"/>
    <property type="match status" value="2"/>
</dbReference>
<dbReference type="Pfam" id="PF03466">
    <property type="entry name" value="LysR_substrate"/>
    <property type="match status" value="1"/>
</dbReference>
<name>A0AAP4TWW9_9GAMM</name>
<feature type="domain" description="HTH lysR-type" evidence="5">
    <location>
        <begin position="9"/>
        <end position="66"/>
    </location>
</feature>
<evidence type="ECO:0000313" key="6">
    <source>
        <dbReference type="EMBL" id="MDO6670992.1"/>
    </source>
</evidence>
<evidence type="ECO:0000256" key="2">
    <source>
        <dbReference type="ARBA" id="ARBA00023015"/>
    </source>
</evidence>
<protein>
    <submittedName>
        <fullName evidence="6">LysR substrate-binding domain-containing protein</fullName>
    </submittedName>
</protein>
<dbReference type="InterPro" id="IPR036390">
    <property type="entry name" value="WH_DNA-bd_sf"/>
</dbReference>
<dbReference type="GO" id="GO:0043565">
    <property type="term" value="F:sequence-specific DNA binding"/>
    <property type="evidence" value="ECO:0007669"/>
    <property type="project" value="TreeGrafter"/>
</dbReference>
<dbReference type="InterPro" id="IPR005119">
    <property type="entry name" value="LysR_subst-bd"/>
</dbReference>
<dbReference type="AlphaFoldDB" id="A0AAP4TWW9"/>
<comment type="caution">
    <text evidence="6">The sequence shown here is derived from an EMBL/GenBank/DDBJ whole genome shotgun (WGS) entry which is preliminary data.</text>
</comment>
<dbReference type="RefSeq" id="WP_303592828.1">
    <property type="nucleotide sequence ID" value="NZ_JAUORK010000002.1"/>
</dbReference>
<dbReference type="GO" id="GO:0006351">
    <property type="term" value="P:DNA-templated transcription"/>
    <property type="evidence" value="ECO:0007669"/>
    <property type="project" value="TreeGrafter"/>
</dbReference>
<dbReference type="InterPro" id="IPR000847">
    <property type="entry name" value="LysR_HTH_N"/>
</dbReference>
<reference evidence="6" key="1">
    <citation type="submission" date="2023-07" db="EMBL/GenBank/DDBJ databases">
        <title>Genome content predicts the carbon catabolic preferences of heterotrophic bacteria.</title>
        <authorList>
            <person name="Gralka M."/>
        </authorList>
    </citation>
    <scope>NUCLEOTIDE SEQUENCE</scope>
    <source>
        <strain evidence="6">C2R13</strain>
    </source>
</reference>
<sequence length="297" mass="32821">MSKNLNTKLRLGALPAFDAAARHLNFRRAAQELSLTQSAVAQRVRELETQLGVKIFHRLPRGLALTHAGQRFHEQIALALGNIDKAVRDASHDPADTTLSLSVPPSFAAKWLMPRLASFRHAHPEWQLRVHASEGLSNLHQDGIDLAIRQGYGQHDAGLKAIWLTGLERIAVCSPGYREHLGERLDRLDMRGCVLIEDSHQGWHTFAAHFSGLEKADRLWVNHTSLAIDAALADQGIALTPRLMAAEGIAKGQLVTLCGLPDQGQGFYLVYPGARAHQAEQIMLPWLRQQLGLSHET</sequence>
<keyword evidence="2" id="KW-0805">Transcription regulation</keyword>
<dbReference type="GO" id="GO:0003700">
    <property type="term" value="F:DNA-binding transcription factor activity"/>
    <property type="evidence" value="ECO:0007669"/>
    <property type="project" value="InterPro"/>
</dbReference>
<dbReference type="Pfam" id="PF00126">
    <property type="entry name" value="HTH_1"/>
    <property type="match status" value="1"/>
</dbReference>
<evidence type="ECO:0000313" key="7">
    <source>
        <dbReference type="Proteomes" id="UP001170481"/>
    </source>
</evidence>
<dbReference type="PRINTS" id="PR00039">
    <property type="entry name" value="HTHLYSR"/>
</dbReference>
<dbReference type="CDD" id="cd08432">
    <property type="entry name" value="PBP2_GcdR_TrpI_HvrB_AmpR_like"/>
    <property type="match status" value="1"/>
</dbReference>
<accession>A0AAP4TWW9</accession>
<evidence type="ECO:0000256" key="3">
    <source>
        <dbReference type="ARBA" id="ARBA00023125"/>
    </source>
</evidence>
<dbReference type="SUPFAM" id="SSF46785">
    <property type="entry name" value="Winged helix' DNA-binding domain"/>
    <property type="match status" value="1"/>
</dbReference>